<accession>A0A0G0C9G5</accession>
<protein>
    <submittedName>
        <fullName evidence="1">Uncharacterized protein</fullName>
    </submittedName>
</protein>
<evidence type="ECO:0000313" key="1">
    <source>
        <dbReference type="EMBL" id="KKP78369.1"/>
    </source>
</evidence>
<organism evidence="1 2">
    <name type="scientific">candidate division WS6 bacterium GW2011_GWF1_35_23</name>
    <dbReference type="NCBI Taxonomy" id="1619097"/>
    <lineage>
        <taxon>Bacteria</taxon>
        <taxon>Candidatus Dojkabacteria</taxon>
    </lineage>
</organism>
<comment type="caution">
    <text evidence="1">The sequence shown here is derived from an EMBL/GenBank/DDBJ whole genome shotgun (WGS) entry which is preliminary data.</text>
</comment>
<reference evidence="1 2" key="1">
    <citation type="journal article" date="2015" name="Nature">
        <title>rRNA introns, odd ribosomes, and small enigmatic genomes across a large radiation of phyla.</title>
        <authorList>
            <person name="Brown C.T."/>
            <person name="Hug L.A."/>
            <person name="Thomas B.C."/>
            <person name="Sharon I."/>
            <person name="Castelle C.J."/>
            <person name="Singh A."/>
            <person name="Wilkins M.J."/>
            <person name="Williams K.H."/>
            <person name="Banfield J.F."/>
        </authorList>
    </citation>
    <scope>NUCLEOTIDE SEQUENCE [LARGE SCALE GENOMIC DNA]</scope>
</reference>
<name>A0A0G0C9G5_9BACT</name>
<dbReference type="EMBL" id="LBQH01000001">
    <property type="protein sequence ID" value="KKP78369.1"/>
    <property type="molecule type" value="Genomic_DNA"/>
</dbReference>
<evidence type="ECO:0000313" key="2">
    <source>
        <dbReference type="Proteomes" id="UP000034816"/>
    </source>
</evidence>
<dbReference type="AlphaFoldDB" id="A0A0G0C9G5"/>
<proteinExistence type="predicted"/>
<gene>
    <name evidence="1" type="ORF">UR73_C0001G0009</name>
</gene>
<sequence length="237" mass="27120">MFASFLLENNVKKDIQSSIGVLGYKNISFHQIVLPAFNNIQSNFDSSFSYNNGAGLTLITLPDSFIYRNVDLQIFLETQLQLSDPNFTVSISDYTNLLTITNTVNFSMTDCFFLQNFLGFESGDIDGTTITYTATSPINYFPFLGYYVYSPNLKTKIISETGNNYSFFIPSINSGYYDYRSIEVDKKNLIYYPKKIISENFSSEIKIIVKLLRMDGEISLIDFSNNKIFISFKFKNL</sequence>
<dbReference type="Proteomes" id="UP000034816">
    <property type="component" value="Unassembled WGS sequence"/>
</dbReference>